<proteinExistence type="predicted"/>
<dbReference type="Proteomes" id="UP000681722">
    <property type="component" value="Unassembled WGS sequence"/>
</dbReference>
<name>A0A815XW39_9BILA</name>
<evidence type="ECO:0000313" key="5">
    <source>
        <dbReference type="Proteomes" id="UP000663829"/>
    </source>
</evidence>
<dbReference type="Proteomes" id="UP000663829">
    <property type="component" value="Unassembled WGS sequence"/>
</dbReference>
<dbReference type="EMBL" id="CAJOBA010036104">
    <property type="protein sequence ID" value="CAF4016759.1"/>
    <property type="molecule type" value="Genomic_DNA"/>
</dbReference>
<dbReference type="Proteomes" id="UP000677228">
    <property type="component" value="Unassembled WGS sequence"/>
</dbReference>
<dbReference type="AlphaFoldDB" id="A0A815XW39"/>
<comment type="caution">
    <text evidence="2">The sequence shown here is derived from an EMBL/GenBank/DDBJ whole genome shotgun (WGS) entry which is preliminary data.</text>
</comment>
<keyword evidence="5" id="KW-1185">Reference proteome</keyword>
<gene>
    <name evidence="2" type="ORF">GPM918_LOCUS39843</name>
    <name evidence="1" type="ORF">OVA965_LOCUS24286</name>
    <name evidence="4" type="ORF">SRO942_LOCUS40748</name>
    <name evidence="3" type="ORF">TMI583_LOCUS25008</name>
</gene>
<organism evidence="2 5">
    <name type="scientific">Didymodactylos carnosus</name>
    <dbReference type="NCBI Taxonomy" id="1234261"/>
    <lineage>
        <taxon>Eukaryota</taxon>
        <taxon>Metazoa</taxon>
        <taxon>Spiralia</taxon>
        <taxon>Gnathifera</taxon>
        <taxon>Rotifera</taxon>
        <taxon>Eurotatoria</taxon>
        <taxon>Bdelloidea</taxon>
        <taxon>Philodinida</taxon>
        <taxon>Philodinidae</taxon>
        <taxon>Didymodactylos</taxon>
    </lineage>
</organism>
<dbReference type="EMBL" id="CAJNOK010014569">
    <property type="protein sequence ID" value="CAF1207537.1"/>
    <property type="molecule type" value="Genomic_DNA"/>
</dbReference>
<evidence type="ECO:0000313" key="2">
    <source>
        <dbReference type="EMBL" id="CAF1562338.1"/>
    </source>
</evidence>
<sequence>MASPQSERLAIGAAIFERKLNDIDKRTDILNEQLNKITATCEKIVEFHRQFEKFMKDKALQIQNASSIKHTSFDAKFYAHHEYLS</sequence>
<reference evidence="2" key="1">
    <citation type="submission" date="2021-02" db="EMBL/GenBank/DDBJ databases">
        <authorList>
            <person name="Nowell W R."/>
        </authorList>
    </citation>
    <scope>NUCLEOTIDE SEQUENCE</scope>
</reference>
<dbReference type="Proteomes" id="UP000682733">
    <property type="component" value="Unassembled WGS sequence"/>
</dbReference>
<dbReference type="EMBL" id="CAJNOQ010028546">
    <property type="protein sequence ID" value="CAF1562338.1"/>
    <property type="molecule type" value="Genomic_DNA"/>
</dbReference>
<protein>
    <submittedName>
        <fullName evidence="2">Uncharacterized protein</fullName>
    </submittedName>
</protein>
<evidence type="ECO:0000313" key="3">
    <source>
        <dbReference type="EMBL" id="CAF4016759.1"/>
    </source>
</evidence>
<accession>A0A815XW39</accession>
<dbReference type="EMBL" id="CAJOBC010094302">
    <property type="protein sequence ID" value="CAF4423869.1"/>
    <property type="molecule type" value="Genomic_DNA"/>
</dbReference>
<evidence type="ECO:0000313" key="4">
    <source>
        <dbReference type="EMBL" id="CAF4423869.1"/>
    </source>
</evidence>
<evidence type="ECO:0000313" key="1">
    <source>
        <dbReference type="EMBL" id="CAF1207537.1"/>
    </source>
</evidence>